<feature type="region of interest" description="Disordered" evidence="1">
    <location>
        <begin position="23"/>
        <end position="58"/>
    </location>
</feature>
<evidence type="ECO:0000313" key="3">
    <source>
        <dbReference type="Proteomes" id="UP000230423"/>
    </source>
</evidence>
<feature type="compositionally biased region" description="Pro residues" evidence="1">
    <location>
        <begin position="23"/>
        <end position="32"/>
    </location>
</feature>
<keyword evidence="3" id="KW-1185">Reference proteome</keyword>
<sequence length="125" mass="13643">MKTHGIPPPPPPPIGIHGIIHIPPPIPPPIPPGIQQQHCPPPPPPPNKPPKQANDGATSVDNASKIICEWVLCENKKEQALFFKNEYAVFWGYCRNINKELRLTIAVVEAVSVEADEANMNPGDL</sequence>
<name>A0A2G9UW58_TELCI</name>
<evidence type="ECO:0000256" key="1">
    <source>
        <dbReference type="SAM" id="MobiDB-lite"/>
    </source>
</evidence>
<evidence type="ECO:0000313" key="2">
    <source>
        <dbReference type="EMBL" id="PIO74386.1"/>
    </source>
</evidence>
<reference evidence="2 3" key="1">
    <citation type="submission" date="2015-09" db="EMBL/GenBank/DDBJ databases">
        <title>Draft genome of the parasitic nematode Teladorsagia circumcincta isolate WARC Sus (inbred).</title>
        <authorList>
            <person name="Mitreva M."/>
        </authorList>
    </citation>
    <scope>NUCLEOTIDE SEQUENCE [LARGE SCALE GENOMIC DNA]</scope>
    <source>
        <strain evidence="2 3">S</strain>
    </source>
</reference>
<protein>
    <submittedName>
        <fullName evidence="2">Uncharacterized protein</fullName>
    </submittedName>
</protein>
<dbReference type="EMBL" id="KZ345290">
    <property type="protein sequence ID" value="PIO74386.1"/>
    <property type="molecule type" value="Genomic_DNA"/>
</dbReference>
<dbReference type="AlphaFoldDB" id="A0A2G9UW58"/>
<accession>A0A2G9UW58</accession>
<dbReference type="Proteomes" id="UP000230423">
    <property type="component" value="Unassembled WGS sequence"/>
</dbReference>
<organism evidence="2 3">
    <name type="scientific">Teladorsagia circumcincta</name>
    <name type="common">Brown stomach worm</name>
    <name type="synonym">Ostertagia circumcincta</name>
    <dbReference type="NCBI Taxonomy" id="45464"/>
    <lineage>
        <taxon>Eukaryota</taxon>
        <taxon>Metazoa</taxon>
        <taxon>Ecdysozoa</taxon>
        <taxon>Nematoda</taxon>
        <taxon>Chromadorea</taxon>
        <taxon>Rhabditida</taxon>
        <taxon>Rhabditina</taxon>
        <taxon>Rhabditomorpha</taxon>
        <taxon>Strongyloidea</taxon>
        <taxon>Trichostrongylidae</taxon>
        <taxon>Teladorsagia</taxon>
    </lineage>
</organism>
<gene>
    <name evidence="2" type="ORF">TELCIR_03609</name>
</gene>
<proteinExistence type="predicted"/>
<feature type="compositionally biased region" description="Pro residues" evidence="1">
    <location>
        <begin position="39"/>
        <end position="49"/>
    </location>
</feature>